<evidence type="ECO:0000256" key="3">
    <source>
        <dbReference type="ARBA" id="ARBA00022553"/>
    </source>
</evidence>
<dbReference type="Gene3D" id="1.20.5.1930">
    <property type="match status" value="1"/>
</dbReference>
<dbReference type="Gene3D" id="3.30.565.10">
    <property type="entry name" value="Histidine kinase-like ATPase, C-terminal domain"/>
    <property type="match status" value="1"/>
</dbReference>
<dbReference type="PANTHER" id="PTHR24421">
    <property type="entry name" value="NITRATE/NITRITE SENSOR PROTEIN NARX-RELATED"/>
    <property type="match status" value="1"/>
</dbReference>
<accession>I0W7C3</accession>
<reference evidence="11 12" key="1">
    <citation type="journal article" date="2012" name="J. Bacteriol.">
        <title>Genome Sequence of the Halotolerant Bacterium Imtechella halotolerans K1T.</title>
        <authorList>
            <person name="Kumar S."/>
            <person name="Vikram S."/>
            <person name="Subramanian S."/>
            <person name="Raghava G.P."/>
            <person name="Pinnaka A.K."/>
        </authorList>
    </citation>
    <scope>NUCLEOTIDE SEQUENCE [LARGE SCALE GENOMIC DNA]</scope>
    <source>
        <strain evidence="11 12">K1</strain>
    </source>
</reference>
<evidence type="ECO:0000313" key="12">
    <source>
        <dbReference type="Proteomes" id="UP000005938"/>
    </source>
</evidence>
<keyword evidence="4" id="KW-0808">Transferase</keyword>
<dbReference type="GO" id="GO:0005524">
    <property type="term" value="F:ATP binding"/>
    <property type="evidence" value="ECO:0007669"/>
    <property type="project" value="UniProtKB-KW"/>
</dbReference>
<keyword evidence="8" id="KW-0902">Two-component regulatory system</keyword>
<evidence type="ECO:0000256" key="9">
    <source>
        <dbReference type="SAM" id="Phobius"/>
    </source>
</evidence>
<dbReference type="EC" id="2.7.13.3" evidence="2"/>
<dbReference type="CDD" id="cd16917">
    <property type="entry name" value="HATPase_UhpB-NarQ-NarX-like"/>
    <property type="match status" value="1"/>
</dbReference>
<keyword evidence="6 11" id="KW-0418">Kinase</keyword>
<dbReference type="eggNOG" id="COG4585">
    <property type="taxonomic scope" value="Bacteria"/>
</dbReference>
<dbReference type="GO" id="GO:0046983">
    <property type="term" value="F:protein dimerization activity"/>
    <property type="evidence" value="ECO:0007669"/>
    <property type="project" value="InterPro"/>
</dbReference>
<dbReference type="AlphaFoldDB" id="I0W7C3"/>
<keyword evidence="3" id="KW-0597">Phosphoprotein</keyword>
<feature type="transmembrane region" description="Helical" evidence="9">
    <location>
        <begin position="12"/>
        <end position="32"/>
    </location>
</feature>
<keyword evidence="7" id="KW-0067">ATP-binding</keyword>
<keyword evidence="5" id="KW-0547">Nucleotide-binding</keyword>
<comment type="catalytic activity">
    <reaction evidence="1">
        <text>ATP + protein L-histidine = ADP + protein N-phospho-L-histidine.</text>
        <dbReference type="EC" id="2.7.13.3"/>
    </reaction>
</comment>
<evidence type="ECO:0000256" key="4">
    <source>
        <dbReference type="ARBA" id="ARBA00022679"/>
    </source>
</evidence>
<dbReference type="SUPFAM" id="SSF55874">
    <property type="entry name" value="ATPase domain of HSP90 chaperone/DNA topoisomerase II/histidine kinase"/>
    <property type="match status" value="1"/>
</dbReference>
<dbReference type="PANTHER" id="PTHR24421:SF10">
    <property type="entry name" value="NITRATE_NITRITE SENSOR PROTEIN NARQ"/>
    <property type="match status" value="1"/>
</dbReference>
<dbReference type="InterPro" id="IPR003594">
    <property type="entry name" value="HATPase_dom"/>
</dbReference>
<evidence type="ECO:0000256" key="7">
    <source>
        <dbReference type="ARBA" id="ARBA00022840"/>
    </source>
</evidence>
<dbReference type="InterPro" id="IPR005467">
    <property type="entry name" value="His_kinase_dom"/>
</dbReference>
<evidence type="ECO:0000256" key="1">
    <source>
        <dbReference type="ARBA" id="ARBA00000085"/>
    </source>
</evidence>
<dbReference type="InterPro" id="IPR036890">
    <property type="entry name" value="HATPase_C_sf"/>
</dbReference>
<dbReference type="Proteomes" id="UP000005938">
    <property type="component" value="Unassembled WGS sequence"/>
</dbReference>
<dbReference type="RefSeq" id="WP_008241134.1">
    <property type="nucleotide sequence ID" value="NZ_AJJU01000037.1"/>
</dbReference>
<organism evidence="11 12">
    <name type="scientific">Imtechella halotolerans K1</name>
    <dbReference type="NCBI Taxonomy" id="946077"/>
    <lineage>
        <taxon>Bacteria</taxon>
        <taxon>Pseudomonadati</taxon>
        <taxon>Bacteroidota</taxon>
        <taxon>Flavobacteriia</taxon>
        <taxon>Flavobacteriales</taxon>
        <taxon>Flavobacteriaceae</taxon>
        <taxon>Imtechella</taxon>
    </lineage>
</organism>
<dbReference type="SMART" id="SM00387">
    <property type="entry name" value="HATPase_c"/>
    <property type="match status" value="1"/>
</dbReference>
<evidence type="ECO:0000256" key="5">
    <source>
        <dbReference type="ARBA" id="ARBA00022741"/>
    </source>
</evidence>
<proteinExistence type="predicted"/>
<keyword evidence="9" id="KW-1133">Transmembrane helix</keyword>
<dbReference type="GO" id="GO:0016020">
    <property type="term" value="C:membrane"/>
    <property type="evidence" value="ECO:0007669"/>
    <property type="project" value="InterPro"/>
</dbReference>
<dbReference type="PROSITE" id="PS50109">
    <property type="entry name" value="HIS_KIN"/>
    <property type="match status" value="1"/>
</dbReference>
<keyword evidence="12" id="KW-1185">Reference proteome</keyword>
<dbReference type="STRING" id="946077.W5A_12316"/>
<gene>
    <name evidence="11" type="ORF">W5A_12316</name>
</gene>
<dbReference type="Pfam" id="PF02518">
    <property type="entry name" value="HATPase_c"/>
    <property type="match status" value="1"/>
</dbReference>
<protein>
    <recommendedName>
        <fullName evidence="2">histidine kinase</fullName>
        <ecNumber evidence="2">2.7.13.3</ecNumber>
    </recommendedName>
</protein>
<evidence type="ECO:0000256" key="6">
    <source>
        <dbReference type="ARBA" id="ARBA00022777"/>
    </source>
</evidence>
<dbReference type="InterPro" id="IPR050482">
    <property type="entry name" value="Sensor_HK_TwoCompSys"/>
</dbReference>
<comment type="caution">
    <text evidence="11">The sequence shown here is derived from an EMBL/GenBank/DDBJ whole genome shotgun (WGS) entry which is preliminary data.</text>
</comment>
<dbReference type="OrthoDB" id="9760839at2"/>
<dbReference type="EMBL" id="AJJU01000037">
    <property type="protein sequence ID" value="EID72289.1"/>
    <property type="molecule type" value="Genomic_DNA"/>
</dbReference>
<dbReference type="GO" id="GO:0000155">
    <property type="term" value="F:phosphorelay sensor kinase activity"/>
    <property type="evidence" value="ECO:0007669"/>
    <property type="project" value="InterPro"/>
</dbReference>
<sequence>MEATKELSTLIIYVTVVIVLMVGFLVYFFVVYQRRKTSLLVKQAEERKQFEIILAQTQTEIQEQTLKNISWELHDNVGQLLSVARMHTNMISLTADENTIPKLEELSELIGKSLQDVRTLSKTLNSDALQSLGLVSSLNLELERFNRLRFLEATLRIEGEEITIQGNDSLILFRILQEFFSNVTKHAKASQLEVRLQFLEKKLLIEARDNGVGFDLTHKAEGIGLLNMKNRAKLIGADINFFSNLGQGTRIVIEYPI</sequence>
<feature type="domain" description="Histidine kinase" evidence="10">
    <location>
        <begin position="68"/>
        <end position="257"/>
    </location>
</feature>
<evidence type="ECO:0000313" key="11">
    <source>
        <dbReference type="EMBL" id="EID72289.1"/>
    </source>
</evidence>
<evidence type="ECO:0000256" key="2">
    <source>
        <dbReference type="ARBA" id="ARBA00012438"/>
    </source>
</evidence>
<name>I0W7C3_9FLAO</name>
<evidence type="ECO:0000259" key="10">
    <source>
        <dbReference type="PROSITE" id="PS50109"/>
    </source>
</evidence>
<keyword evidence="9" id="KW-0472">Membrane</keyword>
<evidence type="ECO:0000256" key="8">
    <source>
        <dbReference type="ARBA" id="ARBA00023012"/>
    </source>
</evidence>
<dbReference type="InterPro" id="IPR011712">
    <property type="entry name" value="Sig_transdc_His_kin_sub3_dim/P"/>
</dbReference>
<keyword evidence="9" id="KW-0812">Transmembrane</keyword>
<dbReference type="Pfam" id="PF07730">
    <property type="entry name" value="HisKA_3"/>
    <property type="match status" value="1"/>
</dbReference>